<feature type="compositionally biased region" description="Basic and acidic residues" evidence="1">
    <location>
        <begin position="874"/>
        <end position="884"/>
    </location>
</feature>
<gene>
    <name evidence="4" type="ORF">FHL15_005667</name>
</gene>
<keyword evidence="2" id="KW-1133">Transmembrane helix</keyword>
<dbReference type="STRING" id="2512241.A0A553HZL1"/>
<dbReference type="Proteomes" id="UP000319160">
    <property type="component" value="Unassembled WGS sequence"/>
</dbReference>
<feature type="compositionally biased region" description="Acidic residues" evidence="1">
    <location>
        <begin position="1069"/>
        <end position="1078"/>
    </location>
</feature>
<evidence type="ECO:0000313" key="4">
    <source>
        <dbReference type="EMBL" id="TRX93392.1"/>
    </source>
</evidence>
<comment type="caution">
    <text evidence="4">The sequence shown here is derived from an EMBL/GenBank/DDBJ whole genome shotgun (WGS) entry which is preliminary data.</text>
</comment>
<feature type="transmembrane region" description="Helical" evidence="2">
    <location>
        <begin position="499"/>
        <end position="519"/>
    </location>
</feature>
<dbReference type="OrthoDB" id="41532at2759"/>
<dbReference type="InterPro" id="IPR006644">
    <property type="entry name" value="Cadg"/>
</dbReference>
<protein>
    <recommendedName>
        <fullName evidence="3">Dystroglycan-type cadherin-like domain-containing protein</fullName>
    </recommendedName>
</protein>
<dbReference type="EMBL" id="VFLP01000029">
    <property type="protein sequence ID" value="TRX93392.1"/>
    <property type="molecule type" value="Genomic_DNA"/>
</dbReference>
<name>A0A553HZL1_9PEZI</name>
<dbReference type="Pfam" id="PF05345">
    <property type="entry name" value="He_PIG"/>
    <property type="match status" value="1"/>
</dbReference>
<dbReference type="GO" id="GO:0016020">
    <property type="term" value="C:membrane"/>
    <property type="evidence" value="ECO:0007669"/>
    <property type="project" value="InterPro"/>
</dbReference>
<organism evidence="4 5">
    <name type="scientific">Xylaria flabelliformis</name>
    <dbReference type="NCBI Taxonomy" id="2512241"/>
    <lineage>
        <taxon>Eukaryota</taxon>
        <taxon>Fungi</taxon>
        <taxon>Dikarya</taxon>
        <taxon>Ascomycota</taxon>
        <taxon>Pezizomycotina</taxon>
        <taxon>Sordariomycetes</taxon>
        <taxon>Xylariomycetidae</taxon>
        <taxon>Xylariales</taxon>
        <taxon>Xylariaceae</taxon>
        <taxon>Xylaria</taxon>
    </lineage>
</organism>
<dbReference type="InterPro" id="IPR015919">
    <property type="entry name" value="Cadherin-like_sf"/>
</dbReference>
<keyword evidence="2" id="KW-0812">Transmembrane</keyword>
<sequence>MIMTRRQVSPRRSNTTVMKSRWFPSNQLAILLLSSVAFVAGTPTSYFPLNSQLPPVARVSQPFSFVFSPITFTSDLEMSYALGDGSPSWLSLDSASRRLSGTPDEASIPSGETLVGVVITLVASDDTGETATNATLVVSRNPEPKVRIPLEEQIKKLGPYSAPASVLFHPSSEFEFEFDPNTFGVDAAGDGDVQSKTQDVKRNEDKILSVPGPGLNYYAVTGDNAPLPSWIAFDAGKLAFSGRTPPFESLVQPPQKFDFRLVASDVVGFSSVSLGFSIAVGPHELTAEKPIIELNATPGKRLEYTDLPDILKLDKQPLVPENVSSIIADGLPPWLSFDEKSWKISGTPDTVAEPKNVTIAIVDRFWDALNVTLTVNFHTEIFMSDLPDVSTSVGDDFSLDMKKFLSSPMDTEITIETQPDDSWVRFDDSSKVLSGTVPETLSAGSANEIRVTVNAIQTRTKDREVKHLVMHVAENHPTQSPTESPNPAPKNQDESRRDLYWLLTIPVLTVAVAIVMMIFRARRRRDRPRKDFPEVSRPVPGTFVANGFTGASLHDIRRLMDPGPQESSSSQPSGSTSATPSNLRKSRTLSIPNIEIGHVIPHVMTTRSSWFTNRQSRPSPTGTDEVSLLSDTSIGEAVLMTHEELFPNARRATHEEIFPNTRRTLTLENSPAKKIGLAIPTTAEPFSIQPTPELAYTAAGKYDYVSDEEKPSTIGYAARQRLGHQKSKSPIRVQHRFSKLWKEKRFSASSDATTRTSILASGATQEATRASTNVIAKPTVVHIPSRPDEMRQLSRRTNDSILFFGGGSLTKSQRNLKLTKDMSPAAADLSREYPESSTAAKEQYRVRDSNITRDHEARNPLGIVYKDPVQTKRAAKEEPQKGTENENWNTHPIDSSLMSRDRWPVPNAFIGMGGPTDVFRNRSEVPQPALVKTSSKVEPPVTPTDTRKKNGGSARRSGRRSSSISSLTQVQSTHRRSKIRDSREERLRLSRIREQKALDGFRAMVSSQTPSPREEWPPSRSRQLPETPSRASKVLPTDYLSQSRGLKSTLSKRSAKTLHSTKSIRSVAGDDDDDDDAWEDIRPPESVLGEWDGVASDGSFPVYI</sequence>
<feature type="compositionally biased region" description="Polar residues" evidence="1">
    <location>
        <begin position="1039"/>
        <end position="1064"/>
    </location>
</feature>
<dbReference type="InterPro" id="IPR013783">
    <property type="entry name" value="Ig-like_fold"/>
</dbReference>
<feature type="region of interest" description="Disordered" evidence="1">
    <location>
        <begin position="474"/>
        <end position="493"/>
    </location>
</feature>
<feature type="compositionally biased region" description="Basic and acidic residues" evidence="1">
    <location>
        <begin position="842"/>
        <end position="858"/>
    </location>
</feature>
<reference evidence="5" key="1">
    <citation type="submission" date="2019-06" db="EMBL/GenBank/DDBJ databases">
        <title>Draft genome sequence of the griseofulvin-producing fungus Xylaria cubensis strain G536.</title>
        <authorList>
            <person name="Mead M.E."/>
            <person name="Raja H.A."/>
            <person name="Steenwyk J.L."/>
            <person name="Knowles S.L."/>
            <person name="Oberlies N.H."/>
            <person name="Rokas A."/>
        </authorList>
    </citation>
    <scope>NUCLEOTIDE SEQUENCE [LARGE SCALE GENOMIC DNA]</scope>
    <source>
        <strain evidence="5">G536</strain>
    </source>
</reference>
<feature type="compositionally biased region" description="Polar residues" evidence="1">
    <location>
        <begin position="885"/>
        <end position="898"/>
    </location>
</feature>
<feature type="region of interest" description="Disordered" evidence="1">
    <location>
        <begin position="926"/>
        <end position="1104"/>
    </location>
</feature>
<dbReference type="SMART" id="SM00736">
    <property type="entry name" value="CADG"/>
    <property type="match status" value="2"/>
</dbReference>
<feature type="domain" description="Dystroglycan-type cadherin-like" evidence="3">
    <location>
        <begin position="48"/>
        <end position="145"/>
    </location>
</feature>
<keyword evidence="2" id="KW-0472">Membrane</keyword>
<accession>A0A553HZL1</accession>
<evidence type="ECO:0000259" key="3">
    <source>
        <dbReference type="SMART" id="SM00736"/>
    </source>
</evidence>
<feature type="domain" description="Dystroglycan-type cadherin-like" evidence="3">
    <location>
        <begin position="192"/>
        <end position="287"/>
    </location>
</feature>
<feature type="compositionally biased region" description="Basic and acidic residues" evidence="1">
    <location>
        <begin position="979"/>
        <end position="999"/>
    </location>
</feature>
<evidence type="ECO:0000313" key="5">
    <source>
        <dbReference type="Proteomes" id="UP000319160"/>
    </source>
</evidence>
<dbReference type="Gene3D" id="2.60.40.10">
    <property type="entry name" value="Immunoglobulins"/>
    <property type="match status" value="4"/>
</dbReference>
<dbReference type="GO" id="GO:0005509">
    <property type="term" value="F:calcium ion binding"/>
    <property type="evidence" value="ECO:0007669"/>
    <property type="project" value="InterPro"/>
</dbReference>
<feature type="region of interest" description="Disordered" evidence="1">
    <location>
        <begin position="828"/>
        <end position="899"/>
    </location>
</feature>
<feature type="compositionally biased region" description="Low complexity" evidence="1">
    <location>
        <begin position="562"/>
        <end position="581"/>
    </location>
</feature>
<feature type="region of interest" description="Disordered" evidence="1">
    <location>
        <begin position="558"/>
        <end position="588"/>
    </location>
</feature>
<keyword evidence="5" id="KW-1185">Reference proteome</keyword>
<proteinExistence type="predicted"/>
<evidence type="ECO:0000256" key="2">
    <source>
        <dbReference type="SAM" id="Phobius"/>
    </source>
</evidence>
<evidence type="ECO:0000256" key="1">
    <source>
        <dbReference type="SAM" id="MobiDB-lite"/>
    </source>
</evidence>
<dbReference type="AlphaFoldDB" id="A0A553HZL1"/>
<feature type="compositionally biased region" description="Low complexity" evidence="1">
    <location>
        <begin position="951"/>
        <end position="966"/>
    </location>
</feature>
<feature type="compositionally biased region" description="Polar residues" evidence="1">
    <location>
        <begin position="476"/>
        <end position="485"/>
    </location>
</feature>
<dbReference type="SUPFAM" id="SSF49313">
    <property type="entry name" value="Cadherin-like"/>
    <property type="match status" value="3"/>
</dbReference>